<dbReference type="OrthoDB" id="3404280at2"/>
<keyword evidence="1" id="KW-0812">Transmembrane</keyword>
<dbReference type="EMBL" id="OBDY01000013">
    <property type="protein sequence ID" value="SNY53147.1"/>
    <property type="molecule type" value="Genomic_DNA"/>
</dbReference>
<keyword evidence="3" id="KW-1185">Reference proteome</keyword>
<evidence type="ECO:0000313" key="2">
    <source>
        <dbReference type="EMBL" id="SNY53147.1"/>
    </source>
</evidence>
<feature type="transmembrane region" description="Helical" evidence="1">
    <location>
        <begin position="29"/>
        <end position="45"/>
    </location>
</feature>
<dbReference type="RefSeq" id="WP_097323047.1">
    <property type="nucleotide sequence ID" value="NZ_OBDY01000013.1"/>
</dbReference>
<proteinExistence type="predicted"/>
<evidence type="ECO:0000256" key="1">
    <source>
        <dbReference type="SAM" id="Phobius"/>
    </source>
</evidence>
<dbReference type="Proteomes" id="UP000219612">
    <property type="component" value="Unassembled WGS sequence"/>
</dbReference>
<evidence type="ECO:0000313" key="3">
    <source>
        <dbReference type="Proteomes" id="UP000219612"/>
    </source>
</evidence>
<gene>
    <name evidence="2" type="ORF">SAMN05421748_113195</name>
</gene>
<feature type="transmembrane region" description="Helical" evidence="1">
    <location>
        <begin position="7"/>
        <end position="23"/>
    </location>
</feature>
<sequence length="140" mass="15149">MLGESRAWPAIVLPAALLMVALAFRKAFFTAGFAIVAAAVIVALARRRNAILADEEGLLIRDRHGLRRSYAWTAIERIGWTASPPWGASLTVCPAGKPYDVPGPNSPVEVAGIWPARRRSAPDPLPGLMRRHGIRGLYAD</sequence>
<keyword evidence="1" id="KW-1133">Transmembrane helix</keyword>
<protein>
    <recommendedName>
        <fullName evidence="4">PH domain-containing protein</fullName>
    </recommendedName>
</protein>
<organism evidence="2 3">
    <name type="scientific">Paractinoplanes atraurantiacus</name>
    <dbReference type="NCBI Taxonomy" id="1036182"/>
    <lineage>
        <taxon>Bacteria</taxon>
        <taxon>Bacillati</taxon>
        <taxon>Actinomycetota</taxon>
        <taxon>Actinomycetes</taxon>
        <taxon>Micromonosporales</taxon>
        <taxon>Micromonosporaceae</taxon>
        <taxon>Paractinoplanes</taxon>
    </lineage>
</organism>
<reference evidence="2 3" key="1">
    <citation type="submission" date="2017-09" db="EMBL/GenBank/DDBJ databases">
        <authorList>
            <person name="Ehlers B."/>
            <person name="Leendertz F.H."/>
        </authorList>
    </citation>
    <scope>NUCLEOTIDE SEQUENCE [LARGE SCALE GENOMIC DNA]</scope>
    <source>
        <strain evidence="2 3">CGMCC 4.6857</strain>
    </source>
</reference>
<accession>A0A285IZR8</accession>
<keyword evidence="1" id="KW-0472">Membrane</keyword>
<name>A0A285IZR8_9ACTN</name>
<dbReference type="AlphaFoldDB" id="A0A285IZR8"/>
<evidence type="ECO:0008006" key="4">
    <source>
        <dbReference type="Google" id="ProtNLM"/>
    </source>
</evidence>